<dbReference type="EMBL" id="JBHSQS010000005">
    <property type="protein sequence ID" value="MFC5923813.1"/>
    <property type="molecule type" value="Genomic_DNA"/>
</dbReference>
<keyword evidence="3" id="KW-1185">Reference proteome</keyword>
<feature type="transmembrane region" description="Helical" evidence="1">
    <location>
        <begin position="101"/>
        <end position="127"/>
    </location>
</feature>
<dbReference type="Proteomes" id="UP001596226">
    <property type="component" value="Unassembled WGS sequence"/>
</dbReference>
<name>A0ABW1H3P9_9ACTN</name>
<keyword evidence="1" id="KW-0472">Membrane</keyword>
<keyword evidence="1" id="KW-0812">Transmembrane</keyword>
<protein>
    <submittedName>
        <fullName evidence="2">Uncharacterized protein</fullName>
    </submittedName>
</protein>
<evidence type="ECO:0000256" key="1">
    <source>
        <dbReference type="SAM" id="Phobius"/>
    </source>
</evidence>
<evidence type="ECO:0000313" key="2">
    <source>
        <dbReference type="EMBL" id="MFC5923813.1"/>
    </source>
</evidence>
<keyword evidence="1" id="KW-1133">Transmembrane helix</keyword>
<feature type="transmembrane region" description="Helical" evidence="1">
    <location>
        <begin position="133"/>
        <end position="156"/>
    </location>
</feature>
<comment type="caution">
    <text evidence="2">The sequence shown here is derived from an EMBL/GenBank/DDBJ whole genome shotgun (WGS) entry which is preliminary data.</text>
</comment>
<reference evidence="3" key="1">
    <citation type="journal article" date="2019" name="Int. J. Syst. Evol. Microbiol.">
        <title>The Global Catalogue of Microorganisms (GCM) 10K type strain sequencing project: providing services to taxonomists for standard genome sequencing and annotation.</title>
        <authorList>
            <consortium name="The Broad Institute Genomics Platform"/>
            <consortium name="The Broad Institute Genome Sequencing Center for Infectious Disease"/>
            <person name="Wu L."/>
            <person name="Ma J."/>
        </authorList>
    </citation>
    <scope>NUCLEOTIDE SEQUENCE [LARGE SCALE GENOMIC DNA]</scope>
    <source>
        <strain evidence="3">CGMCC 4.7144</strain>
    </source>
</reference>
<gene>
    <name evidence="2" type="ORF">ACFQGL_10715</name>
</gene>
<sequence length="169" mass="18233">MNRWELVVGVILGLLVNEMTDLSPWAARRLVRWAAYQWTSDPDVAAGYAEEWAAIIDERPGKLFKLLTAIQFCVGATKRATPRIFIPLRERVLRSLSGAGLGSYAVAVACVGFAGGVVGGGVAVYLGQIDAETAMIFLLSGTTAILVASLFILAPASRGAHRRSRFVRR</sequence>
<proteinExistence type="predicted"/>
<dbReference type="RefSeq" id="WP_377509205.1">
    <property type="nucleotide sequence ID" value="NZ_JBHSQS010000005.1"/>
</dbReference>
<accession>A0ABW1H3P9</accession>
<organism evidence="2 3">
    <name type="scientific">Micromonospora vulcania</name>
    <dbReference type="NCBI Taxonomy" id="1441873"/>
    <lineage>
        <taxon>Bacteria</taxon>
        <taxon>Bacillati</taxon>
        <taxon>Actinomycetota</taxon>
        <taxon>Actinomycetes</taxon>
        <taxon>Micromonosporales</taxon>
        <taxon>Micromonosporaceae</taxon>
        <taxon>Micromonospora</taxon>
    </lineage>
</organism>
<evidence type="ECO:0000313" key="3">
    <source>
        <dbReference type="Proteomes" id="UP001596226"/>
    </source>
</evidence>